<name>A0AAE3KGE6_9PSEU</name>
<keyword evidence="6" id="KW-0804">Transcription</keyword>
<dbReference type="PROSITE" id="PS51755">
    <property type="entry name" value="OMPR_PHOB"/>
    <property type="match status" value="1"/>
</dbReference>
<dbReference type="Pfam" id="PF00486">
    <property type="entry name" value="Trans_reg_C"/>
    <property type="match status" value="1"/>
</dbReference>
<evidence type="ECO:0000256" key="6">
    <source>
        <dbReference type="ARBA" id="ARBA00023163"/>
    </source>
</evidence>
<dbReference type="InterPro" id="IPR001867">
    <property type="entry name" value="OmpR/PhoB-type_DNA-bd"/>
</dbReference>
<evidence type="ECO:0000313" key="10">
    <source>
        <dbReference type="Proteomes" id="UP001206128"/>
    </source>
</evidence>
<keyword evidence="4 7" id="KW-0238">DNA-binding</keyword>
<feature type="DNA-binding region" description="OmpR/PhoB-type" evidence="7">
    <location>
        <begin position="124"/>
        <end position="221"/>
    </location>
</feature>
<keyword evidence="1" id="KW-0597">Phosphoprotein</keyword>
<dbReference type="GO" id="GO:0032993">
    <property type="term" value="C:protein-DNA complex"/>
    <property type="evidence" value="ECO:0007669"/>
    <property type="project" value="TreeGrafter"/>
</dbReference>
<dbReference type="CDD" id="cd00383">
    <property type="entry name" value="trans_reg_C"/>
    <property type="match status" value="1"/>
</dbReference>
<evidence type="ECO:0000256" key="1">
    <source>
        <dbReference type="ARBA" id="ARBA00022553"/>
    </source>
</evidence>
<dbReference type="SMART" id="SM00862">
    <property type="entry name" value="Trans_reg_C"/>
    <property type="match status" value="1"/>
</dbReference>
<keyword evidence="5" id="KW-0010">Activator</keyword>
<protein>
    <submittedName>
        <fullName evidence="9">DNA-binding response regulator, OmpR family, contains REC and winged-helix (WHTH) domain</fullName>
    </submittedName>
</protein>
<dbReference type="GO" id="GO:0006355">
    <property type="term" value="P:regulation of DNA-templated transcription"/>
    <property type="evidence" value="ECO:0007669"/>
    <property type="project" value="InterPro"/>
</dbReference>
<sequence>MGVDLLLLTNDPEPEAVLPALSLLPHDVRALRPEVSALLEAGPHDVVLVDARVDLAGARSLCRLLDTGGVDVPVIAVLTEGGLVAVSADWGVDEILLPTAGPAEVDARLRLVRSRRAAANQGGDGSLQLGDLVIDEATYTARLRGRPLDLTYKEFELLKYLAQHAGRVFTRAQLLQEVWGYDFFGGTRTVDVHVRRLRAKLGPEHEQMIGTVRNVGYKFVRPPRPGAFRTVEDLPVFAEDQPAVTFELPARR</sequence>
<evidence type="ECO:0000256" key="3">
    <source>
        <dbReference type="ARBA" id="ARBA00023015"/>
    </source>
</evidence>
<comment type="caution">
    <text evidence="9">The sequence shown here is derived from an EMBL/GenBank/DDBJ whole genome shotgun (WGS) entry which is preliminary data.</text>
</comment>
<dbReference type="GO" id="GO:0005829">
    <property type="term" value="C:cytosol"/>
    <property type="evidence" value="ECO:0007669"/>
    <property type="project" value="TreeGrafter"/>
</dbReference>
<dbReference type="Gene3D" id="1.10.10.10">
    <property type="entry name" value="Winged helix-like DNA-binding domain superfamily/Winged helix DNA-binding domain"/>
    <property type="match status" value="1"/>
</dbReference>
<proteinExistence type="predicted"/>
<dbReference type="FunFam" id="1.10.10.10:FF:000216">
    <property type="entry name" value="DNA-binding response regulator"/>
    <property type="match status" value="1"/>
</dbReference>
<dbReference type="GO" id="GO:0000976">
    <property type="term" value="F:transcription cis-regulatory region binding"/>
    <property type="evidence" value="ECO:0007669"/>
    <property type="project" value="TreeGrafter"/>
</dbReference>
<accession>A0AAE3KGE6</accession>
<evidence type="ECO:0000256" key="4">
    <source>
        <dbReference type="ARBA" id="ARBA00023125"/>
    </source>
</evidence>
<dbReference type="PANTHER" id="PTHR48111:SF16">
    <property type="entry name" value="TRANSCRIPTIONAL REGULATORY PROTEIN GLNR"/>
    <property type="match status" value="1"/>
</dbReference>
<evidence type="ECO:0000256" key="2">
    <source>
        <dbReference type="ARBA" id="ARBA00023012"/>
    </source>
</evidence>
<feature type="domain" description="OmpR/PhoB-type" evidence="8">
    <location>
        <begin position="124"/>
        <end position="221"/>
    </location>
</feature>
<dbReference type="Gene3D" id="3.40.50.2300">
    <property type="match status" value="1"/>
</dbReference>
<keyword evidence="3" id="KW-0805">Transcription regulation</keyword>
<dbReference type="InterPro" id="IPR036388">
    <property type="entry name" value="WH-like_DNA-bd_sf"/>
</dbReference>
<dbReference type="SUPFAM" id="SSF46894">
    <property type="entry name" value="C-terminal effector domain of the bipartite response regulators"/>
    <property type="match status" value="1"/>
</dbReference>
<evidence type="ECO:0000256" key="7">
    <source>
        <dbReference type="PROSITE-ProRule" id="PRU01091"/>
    </source>
</evidence>
<dbReference type="EMBL" id="JAMTCK010000006">
    <property type="protein sequence ID" value="MCP2166100.1"/>
    <property type="molecule type" value="Genomic_DNA"/>
</dbReference>
<organism evidence="9 10">
    <name type="scientific">Goodfellowiella coeruleoviolacea</name>
    <dbReference type="NCBI Taxonomy" id="334858"/>
    <lineage>
        <taxon>Bacteria</taxon>
        <taxon>Bacillati</taxon>
        <taxon>Actinomycetota</taxon>
        <taxon>Actinomycetes</taxon>
        <taxon>Pseudonocardiales</taxon>
        <taxon>Pseudonocardiaceae</taxon>
        <taxon>Goodfellowiella</taxon>
    </lineage>
</organism>
<dbReference type="Proteomes" id="UP001206128">
    <property type="component" value="Unassembled WGS sequence"/>
</dbReference>
<dbReference type="Pfam" id="PF21695">
    <property type="entry name" value="GlnR_1st"/>
    <property type="match status" value="1"/>
</dbReference>
<dbReference type="InterPro" id="IPR039420">
    <property type="entry name" value="WalR-like"/>
</dbReference>
<dbReference type="RefSeq" id="WP_253771634.1">
    <property type="nucleotide sequence ID" value="NZ_JAMTCK010000006.1"/>
</dbReference>
<evidence type="ECO:0000259" key="8">
    <source>
        <dbReference type="PROSITE" id="PS51755"/>
    </source>
</evidence>
<gene>
    <name evidence="9" type="ORF">LX83_002959</name>
</gene>
<dbReference type="PANTHER" id="PTHR48111">
    <property type="entry name" value="REGULATOR OF RPOS"/>
    <property type="match status" value="1"/>
</dbReference>
<reference evidence="9" key="1">
    <citation type="submission" date="2022-06" db="EMBL/GenBank/DDBJ databases">
        <title>Genomic Encyclopedia of Archaeal and Bacterial Type Strains, Phase II (KMG-II): from individual species to whole genera.</title>
        <authorList>
            <person name="Goeker M."/>
        </authorList>
    </citation>
    <scope>NUCLEOTIDE SEQUENCE</scope>
    <source>
        <strain evidence="9">DSM 43935</strain>
    </source>
</reference>
<dbReference type="AlphaFoldDB" id="A0AAE3KGE6"/>
<evidence type="ECO:0000313" key="9">
    <source>
        <dbReference type="EMBL" id="MCP2166100.1"/>
    </source>
</evidence>
<evidence type="ECO:0000256" key="5">
    <source>
        <dbReference type="ARBA" id="ARBA00023159"/>
    </source>
</evidence>
<keyword evidence="2" id="KW-0902">Two-component regulatory system</keyword>
<dbReference type="InterPro" id="IPR016032">
    <property type="entry name" value="Sig_transdc_resp-reg_C-effctor"/>
</dbReference>
<dbReference type="GO" id="GO:0000156">
    <property type="term" value="F:phosphorelay response regulator activity"/>
    <property type="evidence" value="ECO:0007669"/>
    <property type="project" value="TreeGrafter"/>
</dbReference>
<keyword evidence="10" id="KW-1185">Reference proteome</keyword>
<dbReference type="InterPro" id="IPR049170">
    <property type="entry name" value="GlnR_N"/>
</dbReference>